<dbReference type="EC" id="3.1.1.3" evidence="4"/>
<dbReference type="Gene3D" id="2.60.60.20">
    <property type="entry name" value="PLAT/LH2 domain"/>
    <property type="match status" value="1"/>
</dbReference>
<dbReference type="GO" id="GO:0004465">
    <property type="term" value="F:lipoprotein lipase activity"/>
    <property type="evidence" value="ECO:0007669"/>
    <property type="project" value="InterPro"/>
</dbReference>
<dbReference type="Pfam" id="PF01477">
    <property type="entry name" value="PLAT"/>
    <property type="match status" value="1"/>
</dbReference>
<dbReference type="CDD" id="cd01758">
    <property type="entry name" value="PLAT_LPL"/>
    <property type="match status" value="1"/>
</dbReference>
<dbReference type="RefSeq" id="XP_030048794.1">
    <property type="nucleotide sequence ID" value="XM_030192934.1"/>
</dbReference>
<evidence type="ECO:0000259" key="18">
    <source>
        <dbReference type="PROSITE" id="PS50095"/>
    </source>
</evidence>
<dbReference type="InterPro" id="IPR033906">
    <property type="entry name" value="Lipase_N"/>
</dbReference>
<dbReference type="InterPro" id="IPR002330">
    <property type="entry name" value="Lipo_Lipase"/>
</dbReference>
<evidence type="ECO:0000256" key="17">
    <source>
        <dbReference type="SAM" id="SignalP"/>
    </source>
</evidence>
<proteinExistence type="inferred from homology"/>
<evidence type="ECO:0000256" key="5">
    <source>
        <dbReference type="ARBA" id="ARBA00022525"/>
    </source>
</evidence>
<feature type="active site" description="Charge relay system" evidence="13">
    <location>
        <position position="197"/>
    </location>
</feature>
<keyword evidence="6" id="KW-0358">Heparin-binding</keyword>
<feature type="chain" id="PRO_5027916963" description="triacylglycerol lipase" evidence="17">
    <location>
        <begin position="22"/>
        <end position="503"/>
    </location>
</feature>
<keyword evidence="9" id="KW-0442">Lipid degradation</keyword>
<dbReference type="GO" id="GO:0016042">
    <property type="term" value="P:lipid catabolic process"/>
    <property type="evidence" value="ECO:0007669"/>
    <property type="project" value="UniProtKB-KW"/>
</dbReference>
<dbReference type="CDD" id="cd00707">
    <property type="entry name" value="Pancreat_lipase_like"/>
    <property type="match status" value="1"/>
</dbReference>
<evidence type="ECO:0000256" key="7">
    <source>
        <dbReference type="ARBA" id="ARBA00022729"/>
    </source>
</evidence>
<feature type="binding site" evidence="14">
    <location>
        <position position="211"/>
    </location>
    <ligand>
        <name>Ca(2+)</name>
        <dbReference type="ChEBI" id="CHEBI:29108"/>
    </ligand>
</feature>
<keyword evidence="5" id="KW-0964">Secreted</keyword>
<dbReference type="GeneID" id="115462876"/>
<sequence>MRNLFVLLCFAFVCSLPGGDCSQLAEEGLLKDDTIADLLKDENEPVEASKHPVKFNTCFSLALPEEGCYLLAGQDKSIEDSNFNATAKTFFVIHGWTMSGMFESWTQKLVQALQEREQDANVVVVDWLFLAHRLYPDAVNNTKAVGKEIAKLLDWLQERLHLSLANIHLIGYSLGAHVAGYAGSFVNGTIGRITGLDPAGPMFEGADPRKRLSPDDADFVDVLHTFTRETLGISIGIQMPVGHVDIYPNGGDYQPGCGLSEVLGAIAYGNIGDVVKCEHERSVHLFVDSLVNKDKESFAFRCMDSNRFKKGICLSCRKNRCNSIGYNVRKIRSTRSSKMYLKTRADMPFKVYHYQMKMHIFSYIKMEDTEPTFSVTLYGTNNDSQPLSLEILEQINFNFTNTFLVHTEKDLGDLLKIKLSWEGSSQTLYSLWKELKSFYWSKNDSNNELHVRRIRIKSGETQQKFTFCAEDDLQRTKITPGKDLYFLKCRDGWEVKNRKRLSL</sequence>
<dbReference type="PANTHER" id="PTHR11610">
    <property type="entry name" value="LIPASE"/>
    <property type="match status" value="1"/>
</dbReference>
<dbReference type="AlphaFoldDB" id="A0A6P7XF20"/>
<organism evidence="19 20">
    <name type="scientific">Microcaecilia unicolor</name>
    <dbReference type="NCBI Taxonomy" id="1415580"/>
    <lineage>
        <taxon>Eukaryota</taxon>
        <taxon>Metazoa</taxon>
        <taxon>Chordata</taxon>
        <taxon>Craniata</taxon>
        <taxon>Vertebrata</taxon>
        <taxon>Euteleostomi</taxon>
        <taxon>Amphibia</taxon>
        <taxon>Gymnophiona</taxon>
        <taxon>Siphonopidae</taxon>
        <taxon>Microcaecilia</taxon>
    </lineage>
</organism>
<evidence type="ECO:0000256" key="4">
    <source>
        <dbReference type="ARBA" id="ARBA00013279"/>
    </source>
</evidence>
<evidence type="ECO:0000313" key="20">
    <source>
        <dbReference type="RefSeq" id="XP_030048794.1"/>
    </source>
</evidence>
<reference evidence="20" key="1">
    <citation type="submission" date="2025-08" db="UniProtKB">
        <authorList>
            <consortium name="RefSeq"/>
        </authorList>
    </citation>
    <scope>IDENTIFICATION</scope>
</reference>
<evidence type="ECO:0000256" key="9">
    <source>
        <dbReference type="ARBA" id="ARBA00022963"/>
    </source>
</evidence>
<dbReference type="FunCoup" id="A0A6P7XF20">
    <property type="interactions" value="232"/>
</dbReference>
<keyword evidence="10" id="KW-0443">Lipid metabolism</keyword>
<keyword evidence="19" id="KW-1185">Reference proteome</keyword>
<dbReference type="InterPro" id="IPR036392">
    <property type="entry name" value="PLAT/LH2_dom_sf"/>
</dbReference>
<evidence type="ECO:0000256" key="3">
    <source>
        <dbReference type="ARBA" id="ARBA00010701"/>
    </source>
</evidence>
<evidence type="ECO:0000256" key="6">
    <source>
        <dbReference type="ARBA" id="ARBA00022674"/>
    </source>
</evidence>
<dbReference type="PROSITE" id="PS50095">
    <property type="entry name" value="PLAT"/>
    <property type="match status" value="1"/>
</dbReference>
<evidence type="ECO:0000256" key="2">
    <source>
        <dbReference type="ARBA" id="ARBA00004613"/>
    </source>
</evidence>
<comment type="caution">
    <text evidence="15">Lacks conserved residue(s) required for the propagation of feature annotation.</text>
</comment>
<comment type="similarity">
    <text evidence="3 16">Belongs to the AB hydrolase superfamily. Lipase family.</text>
</comment>
<evidence type="ECO:0000256" key="11">
    <source>
        <dbReference type="ARBA" id="ARBA00023157"/>
    </source>
</evidence>
<dbReference type="Proteomes" id="UP000515156">
    <property type="component" value="Chromosome 2"/>
</dbReference>
<dbReference type="PRINTS" id="PR00821">
    <property type="entry name" value="TAGLIPASE"/>
</dbReference>
<dbReference type="PANTHER" id="PTHR11610:SF13">
    <property type="entry name" value="ENDOTHELIAL LIPASE"/>
    <property type="match status" value="1"/>
</dbReference>
<dbReference type="InterPro" id="IPR000734">
    <property type="entry name" value="TAG_lipase"/>
</dbReference>
<dbReference type="InterPro" id="IPR013818">
    <property type="entry name" value="Lipase"/>
</dbReference>
<dbReference type="FunFam" id="3.40.50.1820:FF:000109">
    <property type="entry name" value="Lipase, endothelial"/>
    <property type="match status" value="1"/>
</dbReference>
<feature type="signal peptide" evidence="17">
    <location>
        <begin position="1"/>
        <end position="21"/>
    </location>
</feature>
<dbReference type="InterPro" id="IPR001024">
    <property type="entry name" value="PLAT/LH2_dom"/>
</dbReference>
<dbReference type="CTD" id="9388"/>
<dbReference type="InParanoid" id="A0A6P7XF20"/>
<dbReference type="InterPro" id="IPR029058">
    <property type="entry name" value="AB_hydrolase_fold"/>
</dbReference>
<dbReference type="KEGG" id="muo:115462876"/>
<comment type="catalytic activity">
    <reaction evidence="1">
        <text>a triacylglycerol + H2O = a diacylglycerol + a fatty acid + H(+)</text>
        <dbReference type="Rhea" id="RHEA:12044"/>
        <dbReference type="ChEBI" id="CHEBI:15377"/>
        <dbReference type="ChEBI" id="CHEBI:15378"/>
        <dbReference type="ChEBI" id="CHEBI:17855"/>
        <dbReference type="ChEBI" id="CHEBI:18035"/>
        <dbReference type="ChEBI" id="CHEBI:28868"/>
        <dbReference type="EC" id="3.1.1.3"/>
    </reaction>
</comment>
<evidence type="ECO:0000256" key="16">
    <source>
        <dbReference type="RuleBase" id="RU004262"/>
    </source>
</evidence>
<dbReference type="SMART" id="SM00308">
    <property type="entry name" value="LH2"/>
    <property type="match status" value="1"/>
</dbReference>
<keyword evidence="8" id="KW-0378">Hydrolase</keyword>
<name>A0A6P7XF20_9AMPH</name>
<feature type="binding site" evidence="14">
    <location>
        <position position="216"/>
    </location>
    <ligand>
        <name>Ca(2+)</name>
        <dbReference type="ChEBI" id="CHEBI:29108"/>
    </ligand>
</feature>
<accession>A0A6P7XF20</accession>
<dbReference type="SUPFAM" id="SSF53474">
    <property type="entry name" value="alpha/beta-Hydrolases"/>
    <property type="match status" value="1"/>
</dbReference>
<keyword evidence="11" id="KW-1015">Disulfide bond</keyword>
<dbReference type="Pfam" id="PF00151">
    <property type="entry name" value="Lipase"/>
    <property type="match status" value="1"/>
</dbReference>
<dbReference type="OrthoDB" id="199913at2759"/>
<evidence type="ECO:0000256" key="8">
    <source>
        <dbReference type="ARBA" id="ARBA00022801"/>
    </source>
</evidence>
<comment type="subcellular location">
    <subcellularLocation>
        <location evidence="2">Secreted</location>
    </subcellularLocation>
</comment>
<feature type="domain" description="PLAT" evidence="18">
    <location>
        <begin position="352"/>
        <end position="487"/>
    </location>
</feature>
<evidence type="ECO:0000256" key="1">
    <source>
        <dbReference type="ARBA" id="ARBA00001024"/>
    </source>
</evidence>
<evidence type="ECO:0000313" key="19">
    <source>
        <dbReference type="Proteomes" id="UP000515156"/>
    </source>
</evidence>
<evidence type="ECO:0000256" key="14">
    <source>
        <dbReference type="PIRSR" id="PIRSR000865-2"/>
    </source>
</evidence>
<evidence type="ECO:0000256" key="12">
    <source>
        <dbReference type="ARBA" id="ARBA00023180"/>
    </source>
</evidence>
<protein>
    <recommendedName>
        <fullName evidence="4">triacylglycerol lipase</fullName>
        <ecNumber evidence="4">3.1.1.3</ecNumber>
    </recommendedName>
</protein>
<feature type="active site" description="Nucleophile" evidence="13">
    <location>
        <position position="173"/>
    </location>
</feature>
<keyword evidence="14" id="KW-0106">Calcium</keyword>
<dbReference type="SUPFAM" id="SSF49723">
    <property type="entry name" value="Lipase/lipooxygenase domain (PLAT/LH2 domain)"/>
    <property type="match status" value="1"/>
</dbReference>
<keyword evidence="12" id="KW-0325">Glycoprotein</keyword>
<dbReference type="GO" id="GO:0046872">
    <property type="term" value="F:metal ion binding"/>
    <property type="evidence" value="ECO:0007669"/>
    <property type="project" value="UniProtKB-KW"/>
</dbReference>
<dbReference type="GO" id="GO:0008201">
    <property type="term" value="F:heparin binding"/>
    <property type="evidence" value="ECO:0007669"/>
    <property type="project" value="UniProtKB-KW"/>
</dbReference>
<evidence type="ECO:0000256" key="10">
    <source>
        <dbReference type="ARBA" id="ARBA00023098"/>
    </source>
</evidence>
<dbReference type="InterPro" id="IPR016272">
    <property type="entry name" value="Lipase_LIPH"/>
</dbReference>
<dbReference type="PRINTS" id="PR00822">
    <property type="entry name" value="LIPOLIPASE"/>
</dbReference>
<gene>
    <name evidence="20" type="primary">LIPG</name>
</gene>
<evidence type="ECO:0000256" key="13">
    <source>
        <dbReference type="PIRSR" id="PIRSR000865-1"/>
    </source>
</evidence>
<dbReference type="PIRSF" id="PIRSF000865">
    <property type="entry name" value="Lipoprotein_lipase_LIPH"/>
    <property type="match status" value="1"/>
</dbReference>
<evidence type="ECO:0000256" key="15">
    <source>
        <dbReference type="PROSITE-ProRule" id="PRU00152"/>
    </source>
</evidence>
<dbReference type="Gene3D" id="3.40.50.1820">
    <property type="entry name" value="alpha/beta hydrolase"/>
    <property type="match status" value="1"/>
</dbReference>
<keyword evidence="7 17" id="KW-0732">Signal</keyword>
<keyword evidence="14" id="KW-0479">Metal-binding</keyword>
<dbReference type="GO" id="GO:0005615">
    <property type="term" value="C:extracellular space"/>
    <property type="evidence" value="ECO:0007669"/>
    <property type="project" value="TreeGrafter"/>
</dbReference>
<feature type="active site" description="Charge relay system" evidence="13">
    <location>
        <position position="279"/>
    </location>
</feature>
<dbReference type="FunFam" id="2.60.60.20:FF:000010">
    <property type="entry name" value="hepatic triacylglycerol lipase"/>
    <property type="match status" value="1"/>
</dbReference>